<accession>A0A1V1P5X6</accession>
<proteinExistence type="predicted"/>
<evidence type="ECO:0000313" key="1">
    <source>
        <dbReference type="EMBL" id="ETR70282.1"/>
    </source>
</evidence>
<reference evidence="2" key="1">
    <citation type="submission" date="2012-11" db="EMBL/GenBank/DDBJ databases">
        <authorList>
            <person name="Lucero-Rivera Y.E."/>
            <person name="Tovar-Ramirez D."/>
        </authorList>
    </citation>
    <scope>NUCLEOTIDE SEQUENCE [LARGE SCALE GENOMIC DNA]</scope>
    <source>
        <strain evidence="2">Araruama</strain>
    </source>
</reference>
<protein>
    <recommendedName>
        <fullName evidence="3">TIGR02646 family protein</fullName>
    </recommendedName>
</protein>
<dbReference type="EMBL" id="ATBP01000450">
    <property type="protein sequence ID" value="ETR70282.1"/>
    <property type="molecule type" value="Genomic_DNA"/>
</dbReference>
<evidence type="ECO:0008006" key="3">
    <source>
        <dbReference type="Google" id="ProtNLM"/>
    </source>
</evidence>
<dbReference type="NCBIfam" id="TIGR02646">
    <property type="entry name" value="retron system putative HNH endonuclease"/>
    <property type="match status" value="1"/>
</dbReference>
<gene>
    <name evidence="1" type="ORF">OMM_03351</name>
</gene>
<sequence length="209" mass="24444">MRKINKSTQPAYFTKAIKKISTPKQSSAWSCKEISSIRHQLRDHMLINEQLSLCVYCEKKINSDRRNSNIDHYKKRSLFPQLTLEYTNLVVSCNSEGRCSRHKDSQQRIAYHKVINPVKENPEDYFDYLIAGDIHPKKDLNKTDKAKAEYTIDVFNLNHIGLIQERKKVVYSIKSYQGQLELEDILKCFPYYPTFVKCIWEKLSATASS</sequence>
<name>A0A1V1P5X6_9BACT</name>
<dbReference type="AlphaFoldDB" id="A0A1V1P5X6"/>
<evidence type="ECO:0000313" key="2">
    <source>
        <dbReference type="Proteomes" id="UP000189670"/>
    </source>
</evidence>
<dbReference type="Gene3D" id="1.10.30.50">
    <property type="match status" value="1"/>
</dbReference>
<organism evidence="1 2">
    <name type="scientific">Candidatus Magnetoglobus multicellularis str. Araruama</name>
    <dbReference type="NCBI Taxonomy" id="890399"/>
    <lineage>
        <taxon>Bacteria</taxon>
        <taxon>Pseudomonadati</taxon>
        <taxon>Thermodesulfobacteriota</taxon>
        <taxon>Desulfobacteria</taxon>
        <taxon>Desulfobacterales</taxon>
        <taxon>Desulfobacteraceae</taxon>
        <taxon>Candidatus Magnetoglobus</taxon>
    </lineage>
</organism>
<dbReference type="InterPro" id="IPR013467">
    <property type="entry name" value="HNH78-like"/>
</dbReference>
<dbReference type="Proteomes" id="UP000189670">
    <property type="component" value="Unassembled WGS sequence"/>
</dbReference>
<comment type="caution">
    <text evidence="1">The sequence shown here is derived from an EMBL/GenBank/DDBJ whole genome shotgun (WGS) entry which is preliminary data.</text>
</comment>